<feature type="domain" description="NTP pyrophosphohydrolase MazG-like" evidence="2">
    <location>
        <begin position="252"/>
        <end position="325"/>
    </location>
</feature>
<reference evidence="3 4" key="1">
    <citation type="submission" date="2013-03" db="EMBL/GenBank/DDBJ databases">
        <title>Draft genome sequence of Gracibacillus halophilus YIM-C55.5, a moderately halophilic and thermophilic organism from the Xiaochaidamu salt lake.</title>
        <authorList>
            <person name="Sugumar T."/>
            <person name="Polireddy D.R."/>
            <person name="Antony A."/>
            <person name="Madhava Y.R."/>
            <person name="Sivakumar N."/>
        </authorList>
    </citation>
    <scope>NUCLEOTIDE SEQUENCE [LARGE SCALE GENOMIC DNA]</scope>
    <source>
        <strain evidence="3 4">YIM-C55.5</strain>
    </source>
</reference>
<dbReference type="CDD" id="cd11528">
    <property type="entry name" value="NTP-PPase_MazG_Nterm"/>
    <property type="match status" value="1"/>
</dbReference>
<dbReference type="InterPro" id="IPR000878">
    <property type="entry name" value="4pyrrol_Mease"/>
</dbReference>
<dbReference type="GO" id="GO:0046081">
    <property type="term" value="P:dUTP catabolic process"/>
    <property type="evidence" value="ECO:0007669"/>
    <property type="project" value="TreeGrafter"/>
</dbReference>
<dbReference type="Gene3D" id="1.10.287.1080">
    <property type="entry name" value="MazG-like"/>
    <property type="match status" value="2"/>
</dbReference>
<keyword evidence="4" id="KW-1185">Reference proteome</keyword>
<dbReference type="SUPFAM" id="SSF53790">
    <property type="entry name" value="Tetrapyrrole methylase"/>
    <property type="match status" value="1"/>
</dbReference>
<dbReference type="GO" id="GO:0046052">
    <property type="term" value="P:UTP catabolic process"/>
    <property type="evidence" value="ECO:0007669"/>
    <property type="project" value="TreeGrafter"/>
</dbReference>
<dbReference type="GO" id="GO:0046047">
    <property type="term" value="P:TTP catabolic process"/>
    <property type="evidence" value="ECO:0007669"/>
    <property type="project" value="TreeGrafter"/>
</dbReference>
<dbReference type="InterPro" id="IPR035996">
    <property type="entry name" value="4pyrrol_Methylase_sf"/>
</dbReference>
<organism evidence="3 4">
    <name type="scientific">Gracilibacillus halophilus YIM-C55.5</name>
    <dbReference type="NCBI Taxonomy" id="1308866"/>
    <lineage>
        <taxon>Bacteria</taxon>
        <taxon>Bacillati</taxon>
        <taxon>Bacillota</taxon>
        <taxon>Bacilli</taxon>
        <taxon>Bacillales</taxon>
        <taxon>Bacillaceae</taxon>
        <taxon>Gracilibacillus</taxon>
    </lineage>
</organism>
<dbReference type="FunFam" id="1.10.287.1080:FF:000001">
    <property type="entry name" value="Nucleoside triphosphate pyrophosphohydrolase"/>
    <property type="match status" value="1"/>
</dbReference>
<evidence type="ECO:0000259" key="2">
    <source>
        <dbReference type="Pfam" id="PF03819"/>
    </source>
</evidence>
<feature type="domain" description="Tetrapyrrole methylase" evidence="1">
    <location>
        <begin position="6"/>
        <end position="204"/>
    </location>
</feature>
<dbReference type="PANTHER" id="PTHR30522">
    <property type="entry name" value="NUCLEOSIDE TRIPHOSPHATE PYROPHOSPHOHYDROLASE"/>
    <property type="match status" value="1"/>
</dbReference>
<evidence type="ECO:0000259" key="1">
    <source>
        <dbReference type="Pfam" id="PF00590"/>
    </source>
</evidence>
<sequence length="486" mass="56355">MQKIEVLGLGGGDINQLPLGVYRQLQNTTSKCFVRTKDHPIVEQLETEGITFTSFDHIYEKHDQFQDVYKEITEQLLQYAWEEGHIVYAVPGHPMVAERTVQLLLEQDQVTIEMAGGQSFIDDVLTAANIDPIEGFQLIDATSFERHQLQHQQHTIFSQVYDQMIASDVKLVLLEDVAPEQLVYLIEAAGSSEETVKQVPLVELDQEATLSNLTSVYVPPIDREKLHHQFFCLRDVIATLRGPNGCPWDRKQTHESLKKYLIEETYEVLEAIDKEDDDGIIEELGDILLQVMLHSQIGEDAGFFTIDDVIYSITEKMIHRHPHVFADGDATTAEEVKNNWEELKKQEKPSFSHKTVLEGLNQSLPATLYAEEMQKTVSKVGFDWDEPHAMWEKVEEELQEFRETLRNGHKAEMEDEFGDILFAMINLARYYKLNPEVALMHTNHKFQRRFSYVEQKVEESDKSWDDYTLQELDRYWEEAKTMELER</sequence>
<dbReference type="CDD" id="cd11529">
    <property type="entry name" value="NTP-PPase_MazG_Cterm"/>
    <property type="match status" value="1"/>
</dbReference>
<dbReference type="InterPro" id="IPR048015">
    <property type="entry name" value="NTP-PPase_MazG-like_N"/>
</dbReference>
<protein>
    <submittedName>
        <fullName evidence="3">MazG family protein</fullName>
    </submittedName>
</protein>
<dbReference type="GO" id="GO:0006950">
    <property type="term" value="P:response to stress"/>
    <property type="evidence" value="ECO:0007669"/>
    <property type="project" value="UniProtKB-ARBA"/>
</dbReference>
<comment type="caution">
    <text evidence="3">The sequence shown here is derived from an EMBL/GenBank/DDBJ whole genome shotgun (WGS) entry which is preliminary data.</text>
</comment>
<dbReference type="OrthoDB" id="9808939at2"/>
<dbReference type="eggNOG" id="COG3956">
    <property type="taxonomic scope" value="Bacteria"/>
</dbReference>
<dbReference type="GO" id="GO:0047429">
    <property type="term" value="F:nucleoside triphosphate diphosphatase activity"/>
    <property type="evidence" value="ECO:0007669"/>
    <property type="project" value="InterPro"/>
</dbReference>
<feature type="domain" description="NTP pyrophosphohydrolase MazG-like" evidence="2">
    <location>
        <begin position="387"/>
        <end position="449"/>
    </location>
</feature>
<accession>N4WBG9</accession>
<dbReference type="GO" id="GO:0008168">
    <property type="term" value="F:methyltransferase activity"/>
    <property type="evidence" value="ECO:0007669"/>
    <property type="project" value="InterPro"/>
</dbReference>
<dbReference type="GO" id="GO:0046061">
    <property type="term" value="P:dATP catabolic process"/>
    <property type="evidence" value="ECO:0007669"/>
    <property type="project" value="TreeGrafter"/>
</dbReference>
<dbReference type="Pfam" id="PF03819">
    <property type="entry name" value="MazG"/>
    <property type="match status" value="2"/>
</dbReference>
<dbReference type="GO" id="GO:0006203">
    <property type="term" value="P:dGTP catabolic process"/>
    <property type="evidence" value="ECO:0007669"/>
    <property type="project" value="TreeGrafter"/>
</dbReference>
<evidence type="ECO:0000313" key="4">
    <source>
        <dbReference type="Proteomes" id="UP000012283"/>
    </source>
</evidence>
<dbReference type="STRING" id="1308866.J416_04501"/>
<dbReference type="Gene3D" id="3.40.1010.10">
    <property type="entry name" value="Cobalt-precorrin-4 Transmethylase, Domain 1"/>
    <property type="match status" value="1"/>
</dbReference>
<proteinExistence type="predicted"/>
<dbReference type="PIRSF" id="PIRSF002845">
    <property type="entry name" value="Ttrprl_mtas_MazG"/>
    <property type="match status" value="1"/>
</dbReference>
<dbReference type="EMBL" id="APML01000018">
    <property type="protein sequence ID" value="ENH97628.1"/>
    <property type="molecule type" value="Genomic_DNA"/>
</dbReference>
<dbReference type="Pfam" id="PF00590">
    <property type="entry name" value="TP_methylase"/>
    <property type="match status" value="1"/>
</dbReference>
<dbReference type="InterPro" id="IPR004518">
    <property type="entry name" value="MazG-like_dom"/>
</dbReference>
<dbReference type="CDD" id="cd11723">
    <property type="entry name" value="YabN_N_like"/>
    <property type="match status" value="1"/>
</dbReference>
<dbReference type="NCBIfam" id="NF007113">
    <property type="entry name" value="PRK09562.1"/>
    <property type="match status" value="1"/>
</dbReference>
<name>N4WBG9_9BACI</name>
<dbReference type="InterPro" id="IPR024180">
    <property type="entry name" value="Tetrapyrrole_Mease/MazG_pred"/>
</dbReference>
<dbReference type="AlphaFoldDB" id="N4WBG9"/>
<gene>
    <name evidence="3" type="ORF">J416_04501</name>
</gene>
<dbReference type="InterPro" id="IPR011551">
    <property type="entry name" value="NTP_PyrPHydrolase_MazG"/>
</dbReference>
<dbReference type="GO" id="GO:0046076">
    <property type="term" value="P:dTTP catabolic process"/>
    <property type="evidence" value="ECO:0007669"/>
    <property type="project" value="TreeGrafter"/>
</dbReference>
<dbReference type="NCBIfam" id="TIGR00444">
    <property type="entry name" value="mazG"/>
    <property type="match status" value="1"/>
</dbReference>
<dbReference type="SUPFAM" id="SSF101386">
    <property type="entry name" value="all-alpha NTP pyrophosphatases"/>
    <property type="match status" value="2"/>
</dbReference>
<dbReference type="Proteomes" id="UP000012283">
    <property type="component" value="Unassembled WGS sequence"/>
</dbReference>
<dbReference type="InterPro" id="IPR035013">
    <property type="entry name" value="YabN_N"/>
</dbReference>
<dbReference type="FunFam" id="1.10.287.1080:FF:000003">
    <property type="entry name" value="Nucleoside triphosphate pyrophosphohydrolase"/>
    <property type="match status" value="1"/>
</dbReference>
<dbReference type="InterPro" id="IPR048011">
    <property type="entry name" value="NTP-PPase_MazG-like_C"/>
</dbReference>
<evidence type="ECO:0000313" key="3">
    <source>
        <dbReference type="EMBL" id="ENH97628.1"/>
    </source>
</evidence>
<dbReference type="PANTHER" id="PTHR30522:SF0">
    <property type="entry name" value="NUCLEOSIDE TRIPHOSPHATE PYROPHOSPHOHYDROLASE"/>
    <property type="match status" value="1"/>
</dbReference>
<dbReference type="RefSeq" id="WP_003465878.1">
    <property type="nucleotide sequence ID" value="NZ_APML01000018.1"/>
</dbReference>
<dbReference type="PATRIC" id="fig|1308866.3.peg.908"/>
<dbReference type="InterPro" id="IPR014777">
    <property type="entry name" value="4pyrrole_Mease_sub1"/>
</dbReference>